<dbReference type="InterPro" id="IPR017900">
    <property type="entry name" value="4Fe4S_Fe_S_CS"/>
</dbReference>
<dbReference type="PANTHER" id="PTHR43673:SF10">
    <property type="entry name" value="NADH DEHYDROGENASE_NAD(P)H NITROREDUCTASE XCC3605-RELATED"/>
    <property type="match status" value="1"/>
</dbReference>
<keyword evidence="2" id="KW-0560">Oxidoreductase</keyword>
<gene>
    <name evidence="4" type="ORF">SDC9_02522</name>
</gene>
<dbReference type="EMBL" id="VSSQ01000004">
    <property type="protein sequence ID" value="MPL57029.1"/>
    <property type="molecule type" value="Genomic_DNA"/>
</dbReference>
<evidence type="ECO:0000256" key="1">
    <source>
        <dbReference type="ARBA" id="ARBA00007118"/>
    </source>
</evidence>
<dbReference type="PROSITE" id="PS51379">
    <property type="entry name" value="4FE4S_FER_2"/>
    <property type="match status" value="2"/>
</dbReference>
<accession>A0A644SQU2</accession>
<comment type="similarity">
    <text evidence="1">Belongs to the nitroreductase family.</text>
</comment>
<organism evidence="4">
    <name type="scientific">bioreactor metagenome</name>
    <dbReference type="NCBI Taxonomy" id="1076179"/>
    <lineage>
        <taxon>unclassified sequences</taxon>
        <taxon>metagenomes</taxon>
        <taxon>ecological metagenomes</taxon>
    </lineage>
</organism>
<reference evidence="4" key="1">
    <citation type="submission" date="2019-08" db="EMBL/GenBank/DDBJ databases">
        <authorList>
            <person name="Kucharzyk K."/>
            <person name="Murdoch R.W."/>
            <person name="Higgins S."/>
            <person name="Loffler F."/>
        </authorList>
    </citation>
    <scope>NUCLEOTIDE SEQUENCE</scope>
</reference>
<name>A0A644SQU2_9ZZZZ</name>
<dbReference type="CDD" id="cd02143">
    <property type="entry name" value="nitroreductase_FeS-like"/>
    <property type="match status" value="1"/>
</dbReference>
<evidence type="ECO:0000256" key="2">
    <source>
        <dbReference type="ARBA" id="ARBA00023002"/>
    </source>
</evidence>
<dbReference type="Gene3D" id="3.30.70.20">
    <property type="match status" value="1"/>
</dbReference>
<dbReference type="InterPro" id="IPR017896">
    <property type="entry name" value="4Fe4S_Fe-S-bd"/>
</dbReference>
<dbReference type="SUPFAM" id="SSF55469">
    <property type="entry name" value="FMN-dependent nitroreductase-like"/>
    <property type="match status" value="1"/>
</dbReference>
<dbReference type="PANTHER" id="PTHR43673">
    <property type="entry name" value="NAD(P)H NITROREDUCTASE YDGI-RELATED"/>
    <property type="match status" value="1"/>
</dbReference>
<protein>
    <recommendedName>
        <fullName evidence="3">4Fe-4S ferredoxin-type domain-containing protein</fullName>
    </recommendedName>
</protein>
<dbReference type="InterPro" id="IPR029479">
    <property type="entry name" value="Nitroreductase"/>
</dbReference>
<dbReference type="AlphaFoldDB" id="A0A644SQU2"/>
<dbReference type="Gene3D" id="3.40.109.10">
    <property type="entry name" value="NADH Oxidase"/>
    <property type="match status" value="1"/>
</dbReference>
<evidence type="ECO:0000259" key="3">
    <source>
        <dbReference type="PROSITE" id="PS51379"/>
    </source>
</evidence>
<dbReference type="Pfam" id="PF13237">
    <property type="entry name" value="Fer4_10"/>
    <property type="match status" value="1"/>
</dbReference>
<feature type="domain" description="4Fe-4S ferredoxin-type" evidence="3">
    <location>
        <begin position="10"/>
        <end position="39"/>
    </location>
</feature>
<dbReference type="SUPFAM" id="SSF54862">
    <property type="entry name" value="4Fe-4S ferredoxins"/>
    <property type="match status" value="1"/>
</dbReference>
<sequence length="282" mass="31266">MRYNAREPMNSFIVDTELCRKDGICAKVCPIQIIDGNVGEYPSMSLHKVRVCIGCGQCMAFCPANACSAPGLSSQDSRPLRRDQLPSAEQVEELVFSRRSVRNFKNKPVPRELLHRILDGARFAPTAKNTQELRWIVLETREQTEKLAALVIDWLRVLPEIDPATAKDVHAESLVRAWEAGYDVITRTAPQIALIVAPKGHWGPADASIAAAYLELLAHGHKVGCCWGGYVCFAMGHPSAHALRAFVGVKDDEQVYAAQMMGFPLLAPHFRPPRKALDVTWL</sequence>
<comment type="caution">
    <text evidence="4">The sequence shown here is derived from an EMBL/GenBank/DDBJ whole genome shotgun (WGS) entry which is preliminary data.</text>
</comment>
<feature type="domain" description="4Fe-4S ferredoxin-type" evidence="3">
    <location>
        <begin position="42"/>
        <end position="72"/>
    </location>
</feature>
<proteinExistence type="inferred from homology"/>
<dbReference type="GO" id="GO:0016491">
    <property type="term" value="F:oxidoreductase activity"/>
    <property type="evidence" value="ECO:0007669"/>
    <property type="project" value="UniProtKB-KW"/>
</dbReference>
<dbReference type="InterPro" id="IPR000415">
    <property type="entry name" value="Nitroreductase-like"/>
</dbReference>
<dbReference type="Pfam" id="PF00881">
    <property type="entry name" value="Nitroreductase"/>
    <property type="match status" value="1"/>
</dbReference>
<evidence type="ECO:0000313" key="4">
    <source>
        <dbReference type="EMBL" id="MPL57029.1"/>
    </source>
</evidence>
<dbReference type="PROSITE" id="PS00198">
    <property type="entry name" value="4FE4S_FER_1"/>
    <property type="match status" value="1"/>
</dbReference>